<organism evidence="5 6">
    <name type="scientific">Bacillus badius</name>
    <dbReference type="NCBI Taxonomy" id="1455"/>
    <lineage>
        <taxon>Bacteria</taxon>
        <taxon>Bacillati</taxon>
        <taxon>Bacillota</taxon>
        <taxon>Bacilli</taxon>
        <taxon>Bacillales</taxon>
        <taxon>Bacillaceae</taxon>
        <taxon>Pseudobacillus</taxon>
    </lineage>
</organism>
<dbReference type="RefSeq" id="WP_041094739.1">
    <property type="nucleotide sequence ID" value="NZ_JARTHD010000018.1"/>
</dbReference>
<dbReference type="Gene3D" id="3.90.470.20">
    <property type="entry name" value="4'-phosphopantetheinyl transferase domain"/>
    <property type="match status" value="2"/>
</dbReference>
<dbReference type="Pfam" id="PF22624">
    <property type="entry name" value="AASDHPPT_N"/>
    <property type="match status" value="1"/>
</dbReference>
<evidence type="ECO:0000313" key="6">
    <source>
        <dbReference type="Proteomes" id="UP000031982"/>
    </source>
</evidence>
<comment type="similarity">
    <text evidence="1">Belongs to the P-Pant transferase superfamily. Gsp/Sfp/HetI/AcpT family.</text>
</comment>
<gene>
    <name evidence="5" type="ORF">SD77_3170</name>
</gene>
<keyword evidence="6" id="KW-1185">Reference proteome</keyword>
<dbReference type="EMBL" id="JXLP01000003">
    <property type="protein sequence ID" value="KIL79304.1"/>
    <property type="molecule type" value="Genomic_DNA"/>
</dbReference>
<dbReference type="Pfam" id="PF01648">
    <property type="entry name" value="ACPS"/>
    <property type="match status" value="1"/>
</dbReference>
<evidence type="ECO:0000259" key="3">
    <source>
        <dbReference type="Pfam" id="PF01648"/>
    </source>
</evidence>
<evidence type="ECO:0000313" key="5">
    <source>
        <dbReference type="EMBL" id="KIL79304.1"/>
    </source>
</evidence>
<dbReference type="PANTHER" id="PTHR12215:SF10">
    <property type="entry name" value="L-AMINOADIPATE-SEMIALDEHYDE DEHYDROGENASE-PHOSPHOPANTETHEINYL TRANSFERASE"/>
    <property type="match status" value="1"/>
</dbReference>
<comment type="caution">
    <text evidence="5">The sequence shown here is derived from an EMBL/GenBank/DDBJ whole genome shotgun (WGS) entry which is preliminary data.</text>
</comment>
<dbReference type="InterPro" id="IPR008278">
    <property type="entry name" value="4-PPantetheinyl_Trfase_dom"/>
</dbReference>
<evidence type="ECO:0000256" key="2">
    <source>
        <dbReference type="ARBA" id="ARBA00022679"/>
    </source>
</evidence>
<name>A0ABR5AX42_BACBA</name>
<sequence length="232" mass="26430">MIELLIAERTKGEPFSPALYSVLTDEERAHVHRYRRKEDQMNSVIGTLLARYLMERHHTGQRPIKRMASGKPYVEHFSGQVSMSHSEEFIACAFHPNGKIGVDIEKVRDIDLEVIAEFLSKSEQRTFQTMETKEEKLFALYTYWTLKEALFKAEGTGIAGRALTSIEFNLAAPPVLHSPSELAGKWNFLFAPSFPAYCCSVCYSSEPAVTVNIQTVTLHELKEYFTLRLYGN</sequence>
<protein>
    <submittedName>
        <fullName evidence="5">4'-phosphopantetheinyl transferase</fullName>
    </submittedName>
</protein>
<reference evidence="5 6" key="1">
    <citation type="submission" date="2015-01" db="EMBL/GenBank/DDBJ databases">
        <title>Genome Assembly of Bacillus badius MTCC 1458.</title>
        <authorList>
            <person name="Verma A."/>
            <person name="Khatri I."/>
            <person name="Mual P."/>
            <person name="Subramanian S."/>
            <person name="Krishnamurthi S."/>
        </authorList>
    </citation>
    <scope>NUCLEOTIDE SEQUENCE [LARGE SCALE GENOMIC DNA]</scope>
    <source>
        <strain evidence="5 6">MTCC 1458</strain>
    </source>
</reference>
<evidence type="ECO:0000259" key="4">
    <source>
        <dbReference type="Pfam" id="PF22624"/>
    </source>
</evidence>
<dbReference type="InterPro" id="IPR050559">
    <property type="entry name" value="P-Pant_transferase_sf"/>
</dbReference>
<dbReference type="Proteomes" id="UP000031982">
    <property type="component" value="Unassembled WGS sequence"/>
</dbReference>
<dbReference type="PANTHER" id="PTHR12215">
    <property type="entry name" value="PHOSPHOPANTETHEINE TRANSFERASE"/>
    <property type="match status" value="1"/>
</dbReference>
<dbReference type="SUPFAM" id="SSF56214">
    <property type="entry name" value="4'-phosphopantetheinyl transferase"/>
    <property type="match status" value="2"/>
</dbReference>
<dbReference type="InterPro" id="IPR037143">
    <property type="entry name" value="4-PPantetheinyl_Trfase_dom_sf"/>
</dbReference>
<evidence type="ECO:0000256" key="1">
    <source>
        <dbReference type="ARBA" id="ARBA00010990"/>
    </source>
</evidence>
<feature type="domain" description="4'-phosphopantetheinyl transferase" evidence="3">
    <location>
        <begin position="100"/>
        <end position="170"/>
    </location>
</feature>
<dbReference type="GO" id="GO:0016740">
    <property type="term" value="F:transferase activity"/>
    <property type="evidence" value="ECO:0007669"/>
    <property type="project" value="UniProtKB-KW"/>
</dbReference>
<keyword evidence="2 5" id="KW-0808">Transferase</keyword>
<accession>A0ABR5AX42</accession>
<feature type="domain" description="4'-phosphopantetheinyl transferase N-terminal" evidence="4">
    <location>
        <begin position="19"/>
        <end position="93"/>
    </location>
</feature>
<dbReference type="InterPro" id="IPR055066">
    <property type="entry name" value="AASDHPPT_N"/>
</dbReference>
<proteinExistence type="inferred from homology"/>